<evidence type="ECO:0000256" key="3">
    <source>
        <dbReference type="SAM" id="SignalP"/>
    </source>
</evidence>
<evidence type="ECO:0000256" key="1">
    <source>
        <dbReference type="SAM" id="MobiDB-lite"/>
    </source>
</evidence>
<feature type="transmembrane region" description="Helical" evidence="2">
    <location>
        <begin position="81"/>
        <end position="103"/>
    </location>
</feature>
<feature type="chain" id="PRO_5040377068" evidence="3">
    <location>
        <begin position="23"/>
        <end position="206"/>
    </location>
</feature>
<evidence type="ECO:0000313" key="5">
    <source>
        <dbReference type="Proteomes" id="UP001142055"/>
    </source>
</evidence>
<evidence type="ECO:0000256" key="2">
    <source>
        <dbReference type="SAM" id="Phobius"/>
    </source>
</evidence>
<protein>
    <submittedName>
        <fullName evidence="4">Uncharacterized protein</fullName>
    </submittedName>
</protein>
<reference evidence="4" key="1">
    <citation type="submission" date="2022-12" db="EMBL/GenBank/DDBJ databases">
        <title>Genome assemblies of Blomia tropicalis.</title>
        <authorList>
            <person name="Cui Y."/>
        </authorList>
    </citation>
    <scope>NUCLEOTIDE SEQUENCE</scope>
    <source>
        <tissue evidence="4">Adult mites</tissue>
    </source>
</reference>
<name>A0A9Q0MGK1_BLOTA</name>
<feature type="region of interest" description="Disordered" evidence="1">
    <location>
        <begin position="187"/>
        <end position="206"/>
    </location>
</feature>
<keyword evidence="2" id="KW-0812">Transmembrane</keyword>
<comment type="caution">
    <text evidence="4">The sequence shown here is derived from an EMBL/GenBank/DDBJ whole genome shotgun (WGS) entry which is preliminary data.</text>
</comment>
<keyword evidence="5" id="KW-1185">Reference proteome</keyword>
<evidence type="ECO:0000313" key="4">
    <source>
        <dbReference type="EMBL" id="KAJ6225618.1"/>
    </source>
</evidence>
<gene>
    <name evidence="4" type="ORF">RDWZM_004163</name>
</gene>
<feature type="transmembrane region" description="Helical" evidence="2">
    <location>
        <begin position="124"/>
        <end position="147"/>
    </location>
</feature>
<feature type="signal peptide" evidence="3">
    <location>
        <begin position="1"/>
        <end position="22"/>
    </location>
</feature>
<keyword evidence="3" id="KW-0732">Signal</keyword>
<proteinExistence type="predicted"/>
<dbReference type="EMBL" id="JAPWDV010000001">
    <property type="protein sequence ID" value="KAJ6225618.1"/>
    <property type="molecule type" value="Genomic_DNA"/>
</dbReference>
<dbReference type="AlphaFoldDB" id="A0A9Q0MGK1"/>
<feature type="compositionally biased region" description="Polar residues" evidence="1">
    <location>
        <begin position="192"/>
        <end position="206"/>
    </location>
</feature>
<accession>A0A9Q0MGK1</accession>
<keyword evidence="2" id="KW-0472">Membrane</keyword>
<dbReference type="Proteomes" id="UP001142055">
    <property type="component" value="Chromosome 1"/>
</dbReference>
<organism evidence="4 5">
    <name type="scientific">Blomia tropicalis</name>
    <name type="common">Mite</name>
    <dbReference type="NCBI Taxonomy" id="40697"/>
    <lineage>
        <taxon>Eukaryota</taxon>
        <taxon>Metazoa</taxon>
        <taxon>Ecdysozoa</taxon>
        <taxon>Arthropoda</taxon>
        <taxon>Chelicerata</taxon>
        <taxon>Arachnida</taxon>
        <taxon>Acari</taxon>
        <taxon>Acariformes</taxon>
        <taxon>Sarcoptiformes</taxon>
        <taxon>Astigmata</taxon>
        <taxon>Glycyphagoidea</taxon>
        <taxon>Echimyopodidae</taxon>
        <taxon>Blomia</taxon>
    </lineage>
</organism>
<keyword evidence="2" id="KW-1133">Transmembrane helix</keyword>
<sequence>MKFEHLISIIFCVLLAHSSISTIPESSVLPEITNYNVDPLPTETHLNKAAEDLETKLETKSNFANLNEDKKTGINLKGYKYLIGFGVGFAAFAIPLIVVMNSLSYQYIPTITAGGMYQTTGSSYNFMLTSFLIVVAIILFIILIIMYKQDRNETITMADMELAKDEKLNSIIGGTGNISATTTPVTSATSVGIGTSTPSAMGSKNG</sequence>